<name>A0A2T7UK60_9RHOB</name>
<keyword evidence="4" id="KW-0804">Transcription</keyword>
<accession>A0A2T7UK60</accession>
<dbReference type="CDD" id="cd08414">
    <property type="entry name" value="PBP2_LTTR_aromatics_like"/>
    <property type="match status" value="1"/>
</dbReference>
<dbReference type="Pfam" id="PF00126">
    <property type="entry name" value="HTH_1"/>
    <property type="match status" value="1"/>
</dbReference>
<evidence type="ECO:0000256" key="3">
    <source>
        <dbReference type="ARBA" id="ARBA00023125"/>
    </source>
</evidence>
<gene>
    <name evidence="6" type="ORF">DDE23_23065</name>
</gene>
<keyword evidence="7" id="KW-1185">Reference proteome</keyword>
<dbReference type="PRINTS" id="PR00039">
    <property type="entry name" value="HTHLYSR"/>
</dbReference>
<feature type="domain" description="HTH lysR-type" evidence="5">
    <location>
        <begin position="1"/>
        <end position="58"/>
    </location>
</feature>
<sequence>MELRHLRYFLAVAEELHFGRAAARLDIAQPPLSRQIAALEAELGATLFDRGRGAIRLTQAGELLHEHAREILARLDSASREVRLVGAGRAGRLRLAFVGSASHGVLPQLIQGYRAACPEVDLALSTMNNAELHRALVQRDIDVAVARPDLEDDEFRRETLVREDLILALTSDSPLASREGLSLADLADQTFILYPRRPRPSYADVVLGLCEREGFQPKRLELTQDFQSAISLVSVGAGLSVVPQSVAQTQRPGVVYRPYLGFNPGTGLSVLSRLDNRSPHVVHFLDLTRRFARSLAAQPGGRGSS</sequence>
<dbReference type="PANTHER" id="PTHR30346:SF28">
    <property type="entry name" value="HTH-TYPE TRANSCRIPTIONAL REGULATOR CYNR"/>
    <property type="match status" value="1"/>
</dbReference>
<dbReference type="AlphaFoldDB" id="A0A2T7UK60"/>
<keyword evidence="3" id="KW-0238">DNA-binding</keyword>
<dbReference type="GO" id="GO:0003700">
    <property type="term" value="F:DNA-binding transcription factor activity"/>
    <property type="evidence" value="ECO:0007669"/>
    <property type="project" value="InterPro"/>
</dbReference>
<evidence type="ECO:0000313" key="6">
    <source>
        <dbReference type="EMBL" id="PVE45054.1"/>
    </source>
</evidence>
<dbReference type="RefSeq" id="WP_107750947.1">
    <property type="nucleotide sequence ID" value="NZ_QBKF01000003.1"/>
</dbReference>
<evidence type="ECO:0000256" key="2">
    <source>
        <dbReference type="ARBA" id="ARBA00023015"/>
    </source>
</evidence>
<comment type="caution">
    <text evidence="6">The sequence shown here is derived from an EMBL/GenBank/DDBJ whole genome shotgun (WGS) entry which is preliminary data.</text>
</comment>
<dbReference type="Pfam" id="PF03466">
    <property type="entry name" value="LysR_substrate"/>
    <property type="match status" value="1"/>
</dbReference>
<comment type="similarity">
    <text evidence="1">Belongs to the LysR transcriptional regulatory family.</text>
</comment>
<reference evidence="6 7" key="1">
    <citation type="journal article" date="2011" name="Syst. Appl. Microbiol.">
        <title>Defluviimonas denitrificans gen. nov., sp. nov., and Pararhodobacter aggregans gen. nov., sp. nov., non-phototrophic Rhodobacteraceae from the biofilter of a marine aquaculture.</title>
        <authorList>
            <person name="Foesel B.U."/>
            <person name="Drake H.L."/>
            <person name="Schramm A."/>
        </authorList>
    </citation>
    <scope>NUCLEOTIDE SEQUENCE [LARGE SCALE GENOMIC DNA]</scope>
    <source>
        <strain evidence="6 7">D1-19</strain>
    </source>
</reference>
<keyword evidence="2" id="KW-0805">Transcription regulation</keyword>
<evidence type="ECO:0000313" key="7">
    <source>
        <dbReference type="Proteomes" id="UP000244810"/>
    </source>
</evidence>
<dbReference type="PANTHER" id="PTHR30346">
    <property type="entry name" value="TRANSCRIPTIONAL DUAL REGULATOR HCAR-RELATED"/>
    <property type="match status" value="1"/>
</dbReference>
<dbReference type="InterPro" id="IPR000847">
    <property type="entry name" value="LysR_HTH_N"/>
</dbReference>
<dbReference type="Proteomes" id="UP000244810">
    <property type="component" value="Unassembled WGS sequence"/>
</dbReference>
<dbReference type="Gene3D" id="3.40.190.10">
    <property type="entry name" value="Periplasmic binding protein-like II"/>
    <property type="match status" value="2"/>
</dbReference>
<evidence type="ECO:0000259" key="5">
    <source>
        <dbReference type="PROSITE" id="PS50931"/>
    </source>
</evidence>
<evidence type="ECO:0000256" key="1">
    <source>
        <dbReference type="ARBA" id="ARBA00009437"/>
    </source>
</evidence>
<dbReference type="SUPFAM" id="SSF46785">
    <property type="entry name" value="Winged helix' DNA-binding domain"/>
    <property type="match status" value="1"/>
</dbReference>
<proteinExistence type="inferred from homology"/>
<organism evidence="6 7">
    <name type="scientific">Pararhodobacter aggregans</name>
    <dbReference type="NCBI Taxonomy" id="404875"/>
    <lineage>
        <taxon>Bacteria</taxon>
        <taxon>Pseudomonadati</taxon>
        <taxon>Pseudomonadota</taxon>
        <taxon>Alphaproteobacteria</taxon>
        <taxon>Rhodobacterales</taxon>
        <taxon>Paracoccaceae</taxon>
        <taxon>Pararhodobacter</taxon>
    </lineage>
</organism>
<protein>
    <submittedName>
        <fullName evidence="6">LysR family transcriptional regulator</fullName>
    </submittedName>
</protein>
<dbReference type="InterPro" id="IPR036388">
    <property type="entry name" value="WH-like_DNA-bd_sf"/>
</dbReference>
<dbReference type="InterPro" id="IPR036390">
    <property type="entry name" value="WH_DNA-bd_sf"/>
</dbReference>
<dbReference type="GO" id="GO:0032993">
    <property type="term" value="C:protein-DNA complex"/>
    <property type="evidence" value="ECO:0007669"/>
    <property type="project" value="TreeGrafter"/>
</dbReference>
<dbReference type="Gene3D" id="1.10.10.10">
    <property type="entry name" value="Winged helix-like DNA-binding domain superfamily/Winged helix DNA-binding domain"/>
    <property type="match status" value="1"/>
</dbReference>
<dbReference type="SUPFAM" id="SSF53850">
    <property type="entry name" value="Periplasmic binding protein-like II"/>
    <property type="match status" value="1"/>
</dbReference>
<dbReference type="EMBL" id="QDDR01000018">
    <property type="protein sequence ID" value="PVE45054.1"/>
    <property type="molecule type" value="Genomic_DNA"/>
</dbReference>
<dbReference type="FunFam" id="1.10.10.10:FF:000001">
    <property type="entry name" value="LysR family transcriptional regulator"/>
    <property type="match status" value="1"/>
</dbReference>
<dbReference type="OrthoDB" id="9815174at2"/>
<dbReference type="PROSITE" id="PS50931">
    <property type="entry name" value="HTH_LYSR"/>
    <property type="match status" value="1"/>
</dbReference>
<evidence type="ECO:0000256" key="4">
    <source>
        <dbReference type="ARBA" id="ARBA00023163"/>
    </source>
</evidence>
<dbReference type="InterPro" id="IPR005119">
    <property type="entry name" value="LysR_subst-bd"/>
</dbReference>
<dbReference type="GO" id="GO:0003677">
    <property type="term" value="F:DNA binding"/>
    <property type="evidence" value="ECO:0007669"/>
    <property type="project" value="UniProtKB-KW"/>
</dbReference>